<dbReference type="AlphaFoldDB" id="A0A9Q1K4I1"/>
<dbReference type="EMBL" id="JAKOGI010000354">
    <property type="protein sequence ID" value="KAJ8436263.1"/>
    <property type="molecule type" value="Genomic_DNA"/>
</dbReference>
<evidence type="ECO:0000313" key="3">
    <source>
        <dbReference type="Proteomes" id="UP001153076"/>
    </source>
</evidence>
<keyword evidence="3" id="KW-1185">Reference proteome</keyword>
<accession>A0A9Q1K4I1</accession>
<evidence type="ECO:0000313" key="2">
    <source>
        <dbReference type="EMBL" id="KAJ8436263.1"/>
    </source>
</evidence>
<reference evidence="2" key="1">
    <citation type="submission" date="2022-04" db="EMBL/GenBank/DDBJ databases">
        <title>Carnegiea gigantea Genome sequencing and assembly v2.</title>
        <authorList>
            <person name="Copetti D."/>
            <person name="Sanderson M.J."/>
            <person name="Burquez A."/>
            <person name="Wojciechowski M.F."/>
        </authorList>
    </citation>
    <scope>NUCLEOTIDE SEQUENCE</scope>
    <source>
        <strain evidence="2">SGP5-SGP5p</strain>
        <tissue evidence="2">Aerial part</tissue>
    </source>
</reference>
<organism evidence="2 3">
    <name type="scientific">Carnegiea gigantea</name>
    <dbReference type="NCBI Taxonomy" id="171969"/>
    <lineage>
        <taxon>Eukaryota</taxon>
        <taxon>Viridiplantae</taxon>
        <taxon>Streptophyta</taxon>
        <taxon>Embryophyta</taxon>
        <taxon>Tracheophyta</taxon>
        <taxon>Spermatophyta</taxon>
        <taxon>Magnoliopsida</taxon>
        <taxon>eudicotyledons</taxon>
        <taxon>Gunneridae</taxon>
        <taxon>Pentapetalae</taxon>
        <taxon>Caryophyllales</taxon>
        <taxon>Cactineae</taxon>
        <taxon>Cactaceae</taxon>
        <taxon>Cactoideae</taxon>
        <taxon>Echinocereeae</taxon>
        <taxon>Carnegiea</taxon>
    </lineage>
</organism>
<name>A0A9Q1K4I1_9CARY</name>
<proteinExistence type="predicted"/>
<dbReference type="Proteomes" id="UP001153076">
    <property type="component" value="Unassembled WGS sequence"/>
</dbReference>
<evidence type="ECO:0000256" key="1">
    <source>
        <dbReference type="SAM" id="MobiDB-lite"/>
    </source>
</evidence>
<feature type="compositionally biased region" description="Basic residues" evidence="1">
    <location>
        <begin position="167"/>
        <end position="176"/>
    </location>
</feature>
<sequence length="176" mass="19894">MADVVRTVLPSIIPPSYRGTTIRYLYYVRATLAGQWLILENGHPDRELTENVELLDATFRWANQFLLVQINFLRDLLDNYPDSGSSSLGSFFPYFVPESPAGLVHRLANRLGKIVYSRRKKGKEKVTRVNGSFSPGMSAHGLNKKTGYPVLDPDPDPDPDPNPARTRQVHTRTRLN</sequence>
<gene>
    <name evidence="2" type="ORF">Cgig2_011535</name>
</gene>
<comment type="caution">
    <text evidence="2">The sequence shown here is derived from an EMBL/GenBank/DDBJ whole genome shotgun (WGS) entry which is preliminary data.</text>
</comment>
<feature type="region of interest" description="Disordered" evidence="1">
    <location>
        <begin position="126"/>
        <end position="176"/>
    </location>
</feature>
<protein>
    <submittedName>
        <fullName evidence="2">Uncharacterized protein</fullName>
    </submittedName>
</protein>
<dbReference type="OrthoDB" id="1918at2759"/>